<feature type="transmembrane region" description="Helical" evidence="7">
    <location>
        <begin position="81"/>
        <end position="107"/>
    </location>
</feature>
<feature type="transmembrane region" description="Helical" evidence="7">
    <location>
        <begin position="276"/>
        <end position="300"/>
    </location>
</feature>
<comment type="similarity">
    <text evidence="7">Belongs to the binding-protein-dependent transport system permease family.</text>
</comment>
<keyword evidence="3" id="KW-1003">Cell membrane</keyword>
<dbReference type="Pfam" id="PF00528">
    <property type="entry name" value="BPD_transp_1"/>
    <property type="match status" value="1"/>
</dbReference>
<comment type="subcellular location">
    <subcellularLocation>
        <location evidence="1 7">Cell membrane</location>
        <topology evidence="1 7">Multi-pass membrane protein</topology>
    </subcellularLocation>
</comment>
<evidence type="ECO:0000313" key="9">
    <source>
        <dbReference type="EMBL" id="HIS76526.1"/>
    </source>
</evidence>
<evidence type="ECO:0000256" key="7">
    <source>
        <dbReference type="RuleBase" id="RU363032"/>
    </source>
</evidence>
<evidence type="ECO:0000256" key="5">
    <source>
        <dbReference type="ARBA" id="ARBA00022989"/>
    </source>
</evidence>
<keyword evidence="5 7" id="KW-1133">Transmembrane helix</keyword>
<reference evidence="9" key="2">
    <citation type="journal article" date="2021" name="PeerJ">
        <title>Extensive microbial diversity within the chicken gut microbiome revealed by metagenomics and culture.</title>
        <authorList>
            <person name="Gilroy R."/>
            <person name="Ravi A."/>
            <person name="Getino M."/>
            <person name="Pursley I."/>
            <person name="Horton D.L."/>
            <person name="Alikhan N.F."/>
            <person name="Baker D."/>
            <person name="Gharbi K."/>
            <person name="Hall N."/>
            <person name="Watson M."/>
            <person name="Adriaenssens E.M."/>
            <person name="Foster-Nyarko E."/>
            <person name="Jarju S."/>
            <person name="Secka A."/>
            <person name="Antonio M."/>
            <person name="Oren A."/>
            <person name="Chaudhuri R.R."/>
            <person name="La Ragione R."/>
            <person name="Hildebrand F."/>
            <person name="Pallen M.J."/>
        </authorList>
    </citation>
    <scope>NUCLEOTIDE SEQUENCE</scope>
    <source>
        <strain evidence="9">CHK199-13235</strain>
    </source>
</reference>
<evidence type="ECO:0000313" key="10">
    <source>
        <dbReference type="Proteomes" id="UP000824002"/>
    </source>
</evidence>
<dbReference type="InterPro" id="IPR000515">
    <property type="entry name" value="MetI-like"/>
</dbReference>
<dbReference type="PANTHER" id="PTHR43227">
    <property type="entry name" value="BLL4140 PROTEIN"/>
    <property type="match status" value="1"/>
</dbReference>
<feature type="domain" description="ABC transmembrane type-1" evidence="8">
    <location>
        <begin position="82"/>
        <end position="297"/>
    </location>
</feature>
<protein>
    <submittedName>
        <fullName evidence="9">Sugar ABC transporter permease</fullName>
    </submittedName>
</protein>
<name>A0A9D1FMG9_9FIRM</name>
<evidence type="ECO:0000256" key="4">
    <source>
        <dbReference type="ARBA" id="ARBA00022692"/>
    </source>
</evidence>
<dbReference type="PROSITE" id="PS50928">
    <property type="entry name" value="ABC_TM1"/>
    <property type="match status" value="1"/>
</dbReference>
<dbReference type="Gene3D" id="1.10.3720.10">
    <property type="entry name" value="MetI-like"/>
    <property type="match status" value="1"/>
</dbReference>
<organism evidence="9 10">
    <name type="scientific">Candidatus Merdivicinus excrementipullorum</name>
    <dbReference type="NCBI Taxonomy" id="2840867"/>
    <lineage>
        <taxon>Bacteria</taxon>
        <taxon>Bacillati</taxon>
        <taxon>Bacillota</taxon>
        <taxon>Clostridia</taxon>
        <taxon>Eubacteriales</taxon>
        <taxon>Oscillospiraceae</taxon>
        <taxon>Oscillospiraceae incertae sedis</taxon>
        <taxon>Candidatus Merdivicinus</taxon>
    </lineage>
</organism>
<dbReference type="CDD" id="cd06261">
    <property type="entry name" value="TM_PBP2"/>
    <property type="match status" value="1"/>
</dbReference>
<feature type="transmembrane region" description="Helical" evidence="7">
    <location>
        <begin position="21"/>
        <end position="40"/>
    </location>
</feature>
<evidence type="ECO:0000259" key="8">
    <source>
        <dbReference type="PROSITE" id="PS50928"/>
    </source>
</evidence>
<dbReference type="GO" id="GO:0005886">
    <property type="term" value="C:plasma membrane"/>
    <property type="evidence" value="ECO:0007669"/>
    <property type="project" value="UniProtKB-SubCell"/>
</dbReference>
<dbReference type="AlphaFoldDB" id="A0A9D1FMG9"/>
<accession>A0A9D1FMG9</accession>
<dbReference type="InterPro" id="IPR050809">
    <property type="entry name" value="UgpAE/MalFG_permease"/>
</dbReference>
<reference evidence="9" key="1">
    <citation type="submission" date="2020-10" db="EMBL/GenBank/DDBJ databases">
        <authorList>
            <person name="Gilroy R."/>
        </authorList>
    </citation>
    <scope>NUCLEOTIDE SEQUENCE</scope>
    <source>
        <strain evidence="9">CHK199-13235</strain>
    </source>
</reference>
<dbReference type="Proteomes" id="UP000824002">
    <property type="component" value="Unassembled WGS sequence"/>
</dbReference>
<dbReference type="GO" id="GO:0055085">
    <property type="term" value="P:transmembrane transport"/>
    <property type="evidence" value="ECO:0007669"/>
    <property type="project" value="InterPro"/>
</dbReference>
<keyword evidence="4 7" id="KW-0812">Transmembrane</keyword>
<dbReference type="InterPro" id="IPR035906">
    <property type="entry name" value="MetI-like_sf"/>
</dbReference>
<evidence type="ECO:0000256" key="3">
    <source>
        <dbReference type="ARBA" id="ARBA00022475"/>
    </source>
</evidence>
<feature type="transmembrane region" description="Helical" evidence="7">
    <location>
        <begin position="119"/>
        <end position="142"/>
    </location>
</feature>
<sequence>MKTAATARKRNKTWSKILQNYDLYIFLLPAVLLTFCFTYIPMYGIVMAFQDFTPSQGVFGSPWVGLEHFRRFFSSYQAKNLIINTLALSIYGMVATFPLPIVLALMLNQMKALKFKKTLQTITYMPHFISIVVVVSMLNIFLSPSTGLYGNICRLIGVEPMNLMGTADAFRSIYVWSDVWQHTGWDSVIYLAALAAVDPTLYEAATVDGASRLKKMIHIDFPSILPTCTILLILRVGGLMGVGFDKAFLMQNALNTTKSEIISTYTYKVGIVSAQYSFSAAVGLFNTIINFILLVSVNAISRKLSDNSLW</sequence>
<evidence type="ECO:0000256" key="1">
    <source>
        <dbReference type="ARBA" id="ARBA00004651"/>
    </source>
</evidence>
<evidence type="ECO:0000256" key="2">
    <source>
        <dbReference type="ARBA" id="ARBA00022448"/>
    </source>
</evidence>
<proteinExistence type="inferred from homology"/>
<comment type="caution">
    <text evidence="9">The sequence shown here is derived from an EMBL/GenBank/DDBJ whole genome shotgun (WGS) entry which is preliminary data.</text>
</comment>
<dbReference type="EMBL" id="DVJP01000046">
    <property type="protein sequence ID" value="HIS76526.1"/>
    <property type="molecule type" value="Genomic_DNA"/>
</dbReference>
<keyword evidence="2 7" id="KW-0813">Transport</keyword>
<evidence type="ECO:0000256" key="6">
    <source>
        <dbReference type="ARBA" id="ARBA00023136"/>
    </source>
</evidence>
<gene>
    <name evidence="9" type="ORF">IAB51_06910</name>
</gene>
<dbReference type="SUPFAM" id="SSF161098">
    <property type="entry name" value="MetI-like"/>
    <property type="match status" value="1"/>
</dbReference>
<dbReference type="PANTHER" id="PTHR43227:SF11">
    <property type="entry name" value="BLL4140 PROTEIN"/>
    <property type="match status" value="1"/>
</dbReference>
<feature type="transmembrane region" description="Helical" evidence="7">
    <location>
        <begin position="224"/>
        <end position="244"/>
    </location>
</feature>
<keyword evidence="6 7" id="KW-0472">Membrane</keyword>